<accession>A0A4R8PXQ4</accession>
<gene>
    <name evidence="3" type="ORF">C8035_v002877</name>
</gene>
<sequence>MQGFNMGRYVPPDVEGTTTGNKLHKKHPLGSRASKPGALTVRFEMPYAICCSSCPKPTIIGQGVRFNAEKSRAGSYFSTPVWRFRMRHADCGGAIEIETDPKNTAYVVTSGAKKRDTGEDKGPREGEMVIMTDAEREKLRSNAFASLEKTIEDREHLKQATERIDALEDVSKRRWDDPYARNQALRRTFRVGRKEREKEAAVGDALRTKMSLGIELVPATEEDARRAALVDFGPGDEDADKALVRPLFSTGANCQPPPLSSAKPVVKGTPKAELLAAKRKDNIVFEIVGNTRKSQDPFLMETRTERMKIPGLKRKREITEVPKAIDQGPSPPPSKALVSYDSESD</sequence>
<evidence type="ECO:0000313" key="4">
    <source>
        <dbReference type="Proteomes" id="UP000295083"/>
    </source>
</evidence>
<feature type="region of interest" description="Disordered" evidence="2">
    <location>
        <begin position="1"/>
        <end position="34"/>
    </location>
</feature>
<feature type="region of interest" description="Disordered" evidence="2">
    <location>
        <begin position="311"/>
        <end position="345"/>
    </location>
</feature>
<comment type="caution">
    <text evidence="3">The sequence shown here is derived from an EMBL/GenBank/DDBJ whole genome shotgun (WGS) entry which is preliminary data.</text>
</comment>
<dbReference type="GO" id="GO:0005684">
    <property type="term" value="C:U2-type spliceosomal complex"/>
    <property type="evidence" value="ECO:0007669"/>
    <property type="project" value="TreeGrafter"/>
</dbReference>
<organism evidence="3 4">
    <name type="scientific">Colletotrichum spinosum</name>
    <dbReference type="NCBI Taxonomy" id="1347390"/>
    <lineage>
        <taxon>Eukaryota</taxon>
        <taxon>Fungi</taxon>
        <taxon>Dikarya</taxon>
        <taxon>Ascomycota</taxon>
        <taxon>Pezizomycotina</taxon>
        <taxon>Sordariomycetes</taxon>
        <taxon>Hypocreomycetidae</taxon>
        <taxon>Glomerellales</taxon>
        <taxon>Glomerellaceae</taxon>
        <taxon>Colletotrichum</taxon>
        <taxon>Colletotrichum orbiculare species complex</taxon>
    </lineage>
</organism>
<dbReference type="Pfam" id="PF04502">
    <property type="entry name" value="Saf4_Yju2"/>
    <property type="match status" value="1"/>
</dbReference>
<evidence type="ECO:0000313" key="3">
    <source>
        <dbReference type="EMBL" id="TDZ30338.1"/>
    </source>
</evidence>
<dbReference type="AlphaFoldDB" id="A0A4R8PXQ4"/>
<protein>
    <submittedName>
        <fullName evidence="3">Coiled-coil domain-containing protein 130</fullName>
    </submittedName>
</protein>
<keyword evidence="4" id="KW-1185">Reference proteome</keyword>
<evidence type="ECO:0000256" key="1">
    <source>
        <dbReference type="ARBA" id="ARBA00005595"/>
    </source>
</evidence>
<dbReference type="EMBL" id="QAPG01000135">
    <property type="protein sequence ID" value="TDZ30338.1"/>
    <property type="molecule type" value="Genomic_DNA"/>
</dbReference>
<dbReference type="Proteomes" id="UP000295083">
    <property type="component" value="Unassembled WGS sequence"/>
</dbReference>
<dbReference type="GO" id="GO:0000398">
    <property type="term" value="P:mRNA splicing, via spliceosome"/>
    <property type="evidence" value="ECO:0007669"/>
    <property type="project" value="InterPro"/>
</dbReference>
<evidence type="ECO:0000256" key="2">
    <source>
        <dbReference type="SAM" id="MobiDB-lite"/>
    </source>
</evidence>
<reference evidence="3 4" key="1">
    <citation type="submission" date="2018-11" db="EMBL/GenBank/DDBJ databases">
        <title>Genome sequence and assembly of Colletotrichum spinosum.</title>
        <authorList>
            <person name="Gan P."/>
            <person name="Shirasu K."/>
        </authorList>
    </citation>
    <scope>NUCLEOTIDE SEQUENCE [LARGE SCALE GENOMIC DNA]</scope>
    <source>
        <strain evidence="3 4">CBS 515.97</strain>
    </source>
</reference>
<dbReference type="PANTHER" id="PTHR12111:SF2">
    <property type="entry name" value="SPLICING FACTOR YJU2B-RELATED"/>
    <property type="match status" value="1"/>
</dbReference>
<dbReference type="PANTHER" id="PTHR12111">
    <property type="entry name" value="SPLICING FACTOR YJU2"/>
    <property type="match status" value="1"/>
</dbReference>
<comment type="similarity">
    <text evidence="1">Belongs to the CWC16 family.</text>
</comment>
<name>A0A4R8PXQ4_9PEZI</name>
<dbReference type="InterPro" id="IPR007590">
    <property type="entry name" value="Saf4/Yju2"/>
</dbReference>
<dbReference type="GO" id="GO:0071014">
    <property type="term" value="C:post-mRNA release spliceosomal complex"/>
    <property type="evidence" value="ECO:0007669"/>
    <property type="project" value="TreeGrafter"/>
</dbReference>
<proteinExistence type="inferred from homology"/>